<dbReference type="InterPro" id="IPR004841">
    <property type="entry name" value="AA-permease/SLC12A_dom"/>
</dbReference>
<dbReference type="GO" id="GO:0006865">
    <property type="term" value="P:amino acid transport"/>
    <property type="evidence" value="ECO:0007669"/>
    <property type="project" value="UniProtKB-KW"/>
</dbReference>
<feature type="transmembrane region" description="Helical" evidence="9">
    <location>
        <begin position="101"/>
        <end position="122"/>
    </location>
</feature>
<feature type="transmembrane region" description="Helical" evidence="9">
    <location>
        <begin position="296"/>
        <end position="318"/>
    </location>
</feature>
<dbReference type="PANTHER" id="PTHR43495">
    <property type="entry name" value="GABA PERMEASE"/>
    <property type="match status" value="1"/>
</dbReference>
<feature type="transmembrane region" description="Helical" evidence="9">
    <location>
        <begin position="448"/>
        <end position="467"/>
    </location>
</feature>
<name>A0A7X5R025_9MICO</name>
<organism evidence="11 12">
    <name type="scientific">Lysinibacter cavernae</name>
    <dbReference type="NCBI Taxonomy" id="1640652"/>
    <lineage>
        <taxon>Bacteria</taxon>
        <taxon>Bacillati</taxon>
        <taxon>Actinomycetota</taxon>
        <taxon>Actinomycetes</taxon>
        <taxon>Micrococcales</taxon>
        <taxon>Microbacteriaceae</taxon>
        <taxon>Lysinibacter</taxon>
    </lineage>
</organism>
<feature type="transmembrane region" description="Helical" evidence="9">
    <location>
        <begin position="142"/>
        <end position="163"/>
    </location>
</feature>
<dbReference type="AlphaFoldDB" id="A0A7X5R025"/>
<sequence>MRDASSTSFNDPVSPETSVGLSLRQPKKLRSRHVTMITLGGIIGASLFVGSGNVIRSVGPAAILSYLIGGLLVFLAMRMLGEMAAARPSIGSFMEYARVGLGNWAAYLVGWLYWYFWVGVLAYEAVLGGETLHSWFPAVPSWVGSLGLLAIFVITNLISVRTFGEVEFWLASVKVLAIIVFLGAGLLFAFGLWPNSTYSIPNLWEHGGFAPNGFGAVVTGVALVIFSYFGTEIAVMASAESEDPDKGIRQATNTIIWRILLFFVGAVTIIAVIVPWDELPEPRTVAEAPFTHVFTLFGLPGAAMIMQLIIFTAVISVLNSGLYSASRMFAALAEQGFAPKIVAKKAKNGIPVMALLASTVGGVVATIVNFAAPGSGVFEFIMNSAGLVALFVYVFIALSQMRLRMKMTPEEVSKLKLKMWLHPWLNILLIAAIAGVFVIMMFSETGRTQVWTSLIATVVLVVCWPLVRRGLAKRKDTENLPEILEDEAVGTAITEH</sequence>
<feature type="transmembrane region" description="Helical" evidence="9">
    <location>
        <begin position="213"/>
        <end position="235"/>
    </location>
</feature>
<feature type="transmembrane region" description="Helical" evidence="9">
    <location>
        <begin position="175"/>
        <end position="193"/>
    </location>
</feature>
<keyword evidence="4 9" id="KW-0812">Transmembrane</keyword>
<evidence type="ECO:0000313" key="11">
    <source>
        <dbReference type="EMBL" id="NIH52955.1"/>
    </source>
</evidence>
<dbReference type="GO" id="GO:0016020">
    <property type="term" value="C:membrane"/>
    <property type="evidence" value="ECO:0007669"/>
    <property type="project" value="UniProtKB-SubCell"/>
</dbReference>
<keyword evidence="6 9" id="KW-1133">Transmembrane helix</keyword>
<feature type="transmembrane region" description="Helical" evidence="9">
    <location>
        <begin position="419"/>
        <end position="442"/>
    </location>
</feature>
<keyword evidence="3" id="KW-0813">Transport</keyword>
<evidence type="ECO:0000256" key="4">
    <source>
        <dbReference type="ARBA" id="ARBA00022692"/>
    </source>
</evidence>
<evidence type="ECO:0000256" key="1">
    <source>
        <dbReference type="ARBA" id="ARBA00004141"/>
    </source>
</evidence>
<feature type="transmembrane region" description="Helical" evidence="9">
    <location>
        <begin position="61"/>
        <end position="80"/>
    </location>
</feature>
<reference evidence="11 12" key="1">
    <citation type="submission" date="2020-02" db="EMBL/GenBank/DDBJ databases">
        <title>Sequencing the genomes of 1000 actinobacteria strains.</title>
        <authorList>
            <person name="Klenk H.-P."/>
        </authorList>
    </citation>
    <scope>NUCLEOTIDE SEQUENCE [LARGE SCALE GENOMIC DNA]</scope>
    <source>
        <strain evidence="11 12">DSM 27960</strain>
    </source>
</reference>
<feature type="domain" description="Amino acid permease/ SLC12A" evidence="10">
    <location>
        <begin position="33"/>
        <end position="447"/>
    </location>
</feature>
<evidence type="ECO:0000256" key="5">
    <source>
        <dbReference type="ARBA" id="ARBA00022970"/>
    </source>
</evidence>
<evidence type="ECO:0000256" key="3">
    <source>
        <dbReference type="ARBA" id="ARBA00022448"/>
    </source>
</evidence>
<dbReference type="PANTHER" id="PTHR43495:SF5">
    <property type="entry name" value="GAMMA-AMINOBUTYRIC ACID PERMEASE"/>
    <property type="match status" value="1"/>
</dbReference>
<comment type="caution">
    <text evidence="11">The sequence shown here is derived from an EMBL/GenBank/DDBJ whole genome shotgun (WGS) entry which is preliminary data.</text>
</comment>
<accession>A0A7X5R025</accession>
<dbReference type="Pfam" id="PF00324">
    <property type="entry name" value="AA_permease"/>
    <property type="match status" value="1"/>
</dbReference>
<evidence type="ECO:0000256" key="2">
    <source>
        <dbReference type="ARBA" id="ARBA00008583"/>
    </source>
</evidence>
<feature type="transmembrane region" description="Helical" evidence="9">
    <location>
        <begin position="255"/>
        <end position="276"/>
    </location>
</feature>
<dbReference type="EMBL" id="JAAMOX010000001">
    <property type="protein sequence ID" value="NIH52955.1"/>
    <property type="molecule type" value="Genomic_DNA"/>
</dbReference>
<feature type="transmembrane region" description="Helical" evidence="9">
    <location>
        <begin position="34"/>
        <end position="55"/>
    </location>
</feature>
<evidence type="ECO:0000256" key="8">
    <source>
        <dbReference type="SAM" id="MobiDB-lite"/>
    </source>
</evidence>
<dbReference type="FunFam" id="1.20.1740.10:FF:000001">
    <property type="entry name" value="Amino acid permease"/>
    <property type="match status" value="1"/>
</dbReference>
<proteinExistence type="inferred from homology"/>
<protein>
    <submittedName>
        <fullName evidence="11">GABA permease</fullName>
    </submittedName>
</protein>
<keyword evidence="5" id="KW-0029">Amino-acid transport</keyword>
<keyword evidence="7 9" id="KW-0472">Membrane</keyword>
<evidence type="ECO:0000256" key="9">
    <source>
        <dbReference type="SAM" id="Phobius"/>
    </source>
</evidence>
<dbReference type="PIRSF" id="PIRSF006060">
    <property type="entry name" value="AA_transporter"/>
    <property type="match status" value="1"/>
</dbReference>
<feature type="region of interest" description="Disordered" evidence="8">
    <location>
        <begin position="1"/>
        <end position="22"/>
    </location>
</feature>
<feature type="transmembrane region" description="Helical" evidence="9">
    <location>
        <begin position="350"/>
        <end position="371"/>
    </location>
</feature>
<dbReference type="Gene3D" id="1.20.1740.10">
    <property type="entry name" value="Amino acid/polyamine transporter I"/>
    <property type="match status" value="1"/>
</dbReference>
<evidence type="ECO:0000259" key="10">
    <source>
        <dbReference type="Pfam" id="PF00324"/>
    </source>
</evidence>
<gene>
    <name evidence="11" type="ORF">FHX76_000823</name>
</gene>
<evidence type="ECO:0000256" key="6">
    <source>
        <dbReference type="ARBA" id="ARBA00022989"/>
    </source>
</evidence>
<comment type="subcellular location">
    <subcellularLocation>
        <location evidence="1">Membrane</location>
        <topology evidence="1">Multi-pass membrane protein</topology>
    </subcellularLocation>
</comment>
<dbReference type="GO" id="GO:0055085">
    <property type="term" value="P:transmembrane transport"/>
    <property type="evidence" value="ECO:0007669"/>
    <property type="project" value="InterPro"/>
</dbReference>
<dbReference type="RefSeq" id="WP_167148178.1">
    <property type="nucleotide sequence ID" value="NZ_JAAMOX010000001.1"/>
</dbReference>
<keyword evidence="12" id="KW-1185">Reference proteome</keyword>
<feature type="transmembrane region" description="Helical" evidence="9">
    <location>
        <begin position="377"/>
        <end position="398"/>
    </location>
</feature>
<dbReference type="Proteomes" id="UP000541033">
    <property type="component" value="Unassembled WGS sequence"/>
</dbReference>
<comment type="similarity">
    <text evidence="2">Belongs to the amino acid-polyamine-organocation (APC) superfamily. Amino acid transporter (AAT) (TC 2.A.3.1) family.</text>
</comment>
<evidence type="ECO:0000256" key="7">
    <source>
        <dbReference type="ARBA" id="ARBA00023136"/>
    </source>
</evidence>
<feature type="compositionally biased region" description="Polar residues" evidence="8">
    <location>
        <begin position="1"/>
        <end position="20"/>
    </location>
</feature>
<evidence type="ECO:0000313" key="12">
    <source>
        <dbReference type="Proteomes" id="UP000541033"/>
    </source>
</evidence>